<organism evidence="3">
    <name type="scientific">Caenorhabditis brenneri</name>
    <name type="common">Nematode worm</name>
    <dbReference type="NCBI Taxonomy" id="135651"/>
    <lineage>
        <taxon>Eukaryota</taxon>
        <taxon>Metazoa</taxon>
        <taxon>Ecdysozoa</taxon>
        <taxon>Nematoda</taxon>
        <taxon>Chromadorea</taxon>
        <taxon>Rhabditida</taxon>
        <taxon>Rhabditina</taxon>
        <taxon>Rhabditomorpha</taxon>
        <taxon>Rhabditoidea</taxon>
        <taxon>Rhabditidae</taxon>
        <taxon>Peloderinae</taxon>
        <taxon>Caenorhabditis</taxon>
    </lineage>
</organism>
<sequence>MPERPKCITDNDKLALNLSTVQVALETGSSKFQNHNYLAVCGSFIHDSSYNVSLILDCLMKLDVIPSNIVIVLDSARNNKSHLFIGAMALILSRIPRLRQIRLVYALTGHTHNSVDGFFGSLSTSLRKAETMDPDELCNYIRSLDSVASVEQTTTIYDFSKILDQMIKPQYLCSNSQILLTKDSSAFRFELLMINSKPPKISLNMRLSFDEQHATILKYLTDNGYNVTAFPKDPVVNKSLNASVELTPKFIQEFTTRREIRKCTLLLKKKDNGEVETDKREALLQFFMRNGPQNPDRMISRGIIFEQMNHRRAHILVAELESLYEDGKTFYLQGALCFDLERPGERIQLEFAQLVR</sequence>
<name>G0P1K0_CAEBE</name>
<evidence type="ECO:0000313" key="2">
    <source>
        <dbReference type="EMBL" id="EGT42375.1"/>
    </source>
</evidence>
<dbReference type="AlphaFoldDB" id="G0P1K0"/>
<evidence type="ECO:0000313" key="3">
    <source>
        <dbReference type="Proteomes" id="UP000008068"/>
    </source>
</evidence>
<evidence type="ECO:0000259" key="1">
    <source>
        <dbReference type="Pfam" id="PF25273"/>
    </source>
</evidence>
<dbReference type="Proteomes" id="UP000008068">
    <property type="component" value="Unassembled WGS sequence"/>
</dbReference>
<accession>G0P1K0</accession>
<dbReference type="HOGENOM" id="CLU_778983_0_0_1"/>
<keyword evidence="3" id="KW-1185">Reference proteome</keyword>
<dbReference type="STRING" id="135651.G0P1K0"/>
<reference evidence="3" key="1">
    <citation type="submission" date="2011-07" db="EMBL/GenBank/DDBJ databases">
        <authorList>
            <consortium name="Caenorhabditis brenneri Sequencing and Analysis Consortium"/>
            <person name="Wilson R.K."/>
        </authorList>
    </citation>
    <scope>NUCLEOTIDE SEQUENCE [LARGE SCALE GENOMIC DNA]</scope>
    <source>
        <strain evidence="3">PB2801</strain>
    </source>
</reference>
<feature type="domain" description="DUF7869" evidence="1">
    <location>
        <begin position="34"/>
        <end position="169"/>
    </location>
</feature>
<dbReference type="InParanoid" id="G0P1K0"/>
<protein>
    <recommendedName>
        <fullName evidence="1">DUF7869 domain-containing protein</fullName>
    </recommendedName>
</protein>
<dbReference type="Pfam" id="PF25273">
    <property type="entry name" value="DUF7869"/>
    <property type="match status" value="1"/>
</dbReference>
<proteinExistence type="predicted"/>
<dbReference type="EMBL" id="GL380014">
    <property type="protein sequence ID" value="EGT42375.1"/>
    <property type="molecule type" value="Genomic_DNA"/>
</dbReference>
<dbReference type="InterPro" id="IPR057191">
    <property type="entry name" value="DUF7869"/>
</dbReference>
<dbReference type="OrthoDB" id="5863637at2759"/>
<gene>
    <name evidence="2" type="ORF">CAEBREN_12268</name>
</gene>